<evidence type="ECO:0000313" key="2">
    <source>
        <dbReference type="EMBL" id="CAJ2508593.1"/>
    </source>
</evidence>
<proteinExistence type="predicted"/>
<reference evidence="2" key="1">
    <citation type="submission" date="2023-10" db="EMBL/GenBank/DDBJ databases">
        <authorList>
            <person name="Hackl T."/>
        </authorList>
    </citation>
    <scope>NUCLEOTIDE SEQUENCE</scope>
</reference>
<feature type="region of interest" description="Disordered" evidence="1">
    <location>
        <begin position="1"/>
        <end position="20"/>
    </location>
</feature>
<name>A0AAI8VQ15_9PEZI</name>
<organism evidence="2 3">
    <name type="scientific">Anthostomella pinea</name>
    <dbReference type="NCBI Taxonomy" id="933095"/>
    <lineage>
        <taxon>Eukaryota</taxon>
        <taxon>Fungi</taxon>
        <taxon>Dikarya</taxon>
        <taxon>Ascomycota</taxon>
        <taxon>Pezizomycotina</taxon>
        <taxon>Sordariomycetes</taxon>
        <taxon>Xylariomycetidae</taxon>
        <taxon>Xylariales</taxon>
        <taxon>Xylariaceae</taxon>
        <taxon>Anthostomella</taxon>
    </lineage>
</organism>
<feature type="compositionally biased region" description="Basic and acidic residues" evidence="1">
    <location>
        <begin position="292"/>
        <end position="302"/>
    </location>
</feature>
<protein>
    <submittedName>
        <fullName evidence="2">Uu.00g136190.m01.CDS01</fullName>
    </submittedName>
</protein>
<feature type="compositionally biased region" description="Polar residues" evidence="1">
    <location>
        <begin position="1"/>
        <end position="10"/>
    </location>
</feature>
<keyword evidence="3" id="KW-1185">Reference proteome</keyword>
<comment type="caution">
    <text evidence="2">The sequence shown here is derived from an EMBL/GenBank/DDBJ whole genome shotgun (WGS) entry which is preliminary data.</text>
</comment>
<evidence type="ECO:0000313" key="3">
    <source>
        <dbReference type="Proteomes" id="UP001295740"/>
    </source>
</evidence>
<dbReference type="AlphaFoldDB" id="A0AAI8VQ15"/>
<evidence type="ECO:0000256" key="1">
    <source>
        <dbReference type="SAM" id="MobiDB-lite"/>
    </source>
</evidence>
<sequence length="308" mass="35271">MTSSQYSESPAESRFVFPEPPREHTLTDVGGFDALHADLDLLSRQEGTPECDINPNAFPPAFKAHCQSIWYYFNDEIDQARDTIDHEHYWCLEATMLLSHWIDKRPAVDRMSELPSLWCPSAAEGWQALAVSLRNKLLEKGMSGDEFRELRLRCKHRAYYEIEYRHLQPMSTIIEGRHWLGQDQPKQSVLDSQTLQHGLGPESGEVETAPVLAMSPKQPTRRSRNSPPQQDEHVSRRTMTTRSQSRKQDQSKRTLRSGKELNLLHERSSSDSDSKATRKSRIGNTRVIGGKVDSKSRCTDGTRKRRAK</sequence>
<accession>A0AAI8VQ15</accession>
<feature type="compositionally biased region" description="Polar residues" evidence="1">
    <location>
        <begin position="185"/>
        <end position="196"/>
    </location>
</feature>
<dbReference type="Proteomes" id="UP001295740">
    <property type="component" value="Unassembled WGS sequence"/>
</dbReference>
<gene>
    <name evidence="2" type="ORF">KHLLAP_LOCUS9061</name>
</gene>
<dbReference type="EMBL" id="CAUWAG010000012">
    <property type="protein sequence ID" value="CAJ2508593.1"/>
    <property type="molecule type" value="Genomic_DNA"/>
</dbReference>
<feature type="region of interest" description="Disordered" evidence="1">
    <location>
        <begin position="185"/>
        <end position="308"/>
    </location>
</feature>
<feature type="compositionally biased region" description="Basic and acidic residues" evidence="1">
    <location>
        <begin position="246"/>
        <end position="276"/>
    </location>
</feature>